<evidence type="ECO:0000313" key="3">
    <source>
        <dbReference type="EMBL" id="MPM02439.1"/>
    </source>
</evidence>
<name>A0A644WFQ6_9ZZZZ</name>
<dbReference type="PANTHER" id="PTHR31005:SF8">
    <property type="entry name" value="DUF4139 DOMAIN-CONTAINING PROTEIN"/>
    <property type="match status" value="1"/>
</dbReference>
<reference evidence="3" key="1">
    <citation type="submission" date="2019-08" db="EMBL/GenBank/DDBJ databases">
        <authorList>
            <person name="Kucharzyk K."/>
            <person name="Murdoch R.W."/>
            <person name="Higgins S."/>
            <person name="Loffler F."/>
        </authorList>
    </citation>
    <scope>NUCLEOTIDE SEQUENCE</scope>
</reference>
<organism evidence="3">
    <name type="scientific">bioreactor metagenome</name>
    <dbReference type="NCBI Taxonomy" id="1076179"/>
    <lineage>
        <taxon>unclassified sequences</taxon>
        <taxon>metagenomes</taxon>
        <taxon>ecological metagenomes</taxon>
    </lineage>
</organism>
<evidence type="ECO:0008006" key="4">
    <source>
        <dbReference type="Google" id="ProtNLM"/>
    </source>
</evidence>
<dbReference type="PANTHER" id="PTHR31005">
    <property type="entry name" value="DUF4139 DOMAIN-CONTAINING PROTEIN"/>
    <property type="match status" value="1"/>
</dbReference>
<sequence length="536" mass="60324">MKTILLFTLLLSAIAVFADDEKVLTTNISNVTVFLSGAQVERTGTIYMNAGNYDVVIQDLPTTINPNTIQVSGKGNITVLSVESRINYLKSQIKPKVVLVLEDSLELLRGQINYQNAMLTVYNSEETMILANKEIGGNDNGVDIAALKANADFYRVRLTDIKTKQLEIAVKLAKLNKEITRIQLQLNELNAKQNQPSGEIVVRVLANAAGNATFVTRYNVQNAGWAPMYDIRATDFGNPVKLTFKAGIYQSTGENWDKVKLVLSTANPNQSNDKPVLSPWYLYYNNYTYKNKYANDRAAVPMSAMETKTEATGGYYDEEKEFESAVAYTTVTEYPINFEYVIDLPYSVESNGKARIVQVKEYELAALYQYYSAPKLDNDAFLLARVTGWEKFNLLPGESNVFFQDTYVGKSYVNPLTALDTLEVSLGRDKSISIKREMIKDYTSDKFIGTSRKVTKGWEITVRNNKSKEIEIVVDDQFPITTNKEIEIEMIEYSGGTIEEGTGKVSWNLKLKPGETKKLTIKYSVKYPKDQNIIVY</sequence>
<evidence type="ECO:0000259" key="1">
    <source>
        <dbReference type="Pfam" id="PF13598"/>
    </source>
</evidence>
<feature type="domain" description="DUF4140" evidence="2">
    <location>
        <begin position="31"/>
        <end position="127"/>
    </location>
</feature>
<proteinExistence type="predicted"/>
<dbReference type="InterPro" id="IPR037291">
    <property type="entry name" value="DUF4139"/>
</dbReference>
<protein>
    <recommendedName>
        <fullName evidence="4">DUF4139 domain-containing protein</fullName>
    </recommendedName>
</protein>
<gene>
    <name evidence="3" type="ORF">SDC9_48688</name>
</gene>
<accession>A0A644WFQ6</accession>
<evidence type="ECO:0000259" key="2">
    <source>
        <dbReference type="Pfam" id="PF13600"/>
    </source>
</evidence>
<dbReference type="EMBL" id="VSSQ01000868">
    <property type="protein sequence ID" value="MPM02439.1"/>
    <property type="molecule type" value="Genomic_DNA"/>
</dbReference>
<dbReference type="Pfam" id="PF13598">
    <property type="entry name" value="DUF4139"/>
    <property type="match status" value="1"/>
</dbReference>
<dbReference type="InterPro" id="IPR011935">
    <property type="entry name" value="CHP02231"/>
</dbReference>
<dbReference type="Pfam" id="PF13600">
    <property type="entry name" value="DUF4140"/>
    <property type="match status" value="1"/>
</dbReference>
<feature type="domain" description="DUF4139" evidence="1">
    <location>
        <begin position="217"/>
        <end position="529"/>
    </location>
</feature>
<comment type="caution">
    <text evidence="3">The sequence shown here is derived from an EMBL/GenBank/DDBJ whole genome shotgun (WGS) entry which is preliminary data.</text>
</comment>
<dbReference type="NCBIfam" id="TIGR02231">
    <property type="entry name" value="mucoidy inhibitor MuiA family protein"/>
    <property type="match status" value="1"/>
</dbReference>
<dbReference type="AlphaFoldDB" id="A0A644WFQ6"/>
<dbReference type="InterPro" id="IPR025554">
    <property type="entry name" value="DUF4140"/>
</dbReference>